<dbReference type="Pfam" id="PF00431">
    <property type="entry name" value="CUB"/>
    <property type="match status" value="2"/>
</dbReference>
<dbReference type="Gene3D" id="3.10.100.10">
    <property type="entry name" value="Mannose-Binding Protein A, subunit A"/>
    <property type="match status" value="4"/>
</dbReference>
<feature type="domain" description="C-type lectin" evidence="12">
    <location>
        <begin position="323"/>
        <end position="436"/>
    </location>
</feature>
<keyword evidence="13" id="KW-1185">Reference proteome</keyword>
<dbReference type="WBParaSite" id="TCONS_00004683.p1">
    <property type="protein sequence ID" value="TCONS_00004683.p1"/>
    <property type="gene ID" value="XLOC_002529"/>
</dbReference>
<proteinExistence type="inferred from homology"/>
<dbReference type="PROSITE" id="PS01180">
    <property type="entry name" value="CUB"/>
    <property type="match status" value="2"/>
</dbReference>
<feature type="domain" description="C-type lectin" evidence="12">
    <location>
        <begin position="463"/>
        <end position="581"/>
    </location>
</feature>
<dbReference type="Proteomes" id="UP000035681">
    <property type="component" value="Unplaced"/>
</dbReference>
<dbReference type="PANTHER" id="PTHR22991">
    <property type="entry name" value="PROTEIN CBG13490"/>
    <property type="match status" value="1"/>
</dbReference>
<feature type="domain" description="C-type lectin" evidence="12">
    <location>
        <begin position="773"/>
        <end position="891"/>
    </location>
</feature>
<dbReference type="SMART" id="SM00034">
    <property type="entry name" value="CLECT"/>
    <property type="match status" value="4"/>
</dbReference>
<protein>
    <recommendedName>
        <fullName evidence="8 10">Protein-S-isoprenylcysteine O-methyltransferase</fullName>
        <ecNumber evidence="10">2.1.1.100</ecNumber>
    </recommendedName>
</protein>
<dbReference type="PROSITE" id="PS50041">
    <property type="entry name" value="C_TYPE_LECTIN_2"/>
    <property type="match status" value="4"/>
</dbReference>
<reference evidence="14" key="1">
    <citation type="submission" date="2024-02" db="UniProtKB">
        <authorList>
            <consortium name="WormBaseParasite"/>
        </authorList>
    </citation>
    <scope>IDENTIFICATION</scope>
</reference>
<evidence type="ECO:0000256" key="10">
    <source>
        <dbReference type="RuleBase" id="RU362022"/>
    </source>
</evidence>
<comment type="function">
    <text evidence="7">Catalyzes the post-translational methylation of isoprenylated C-terminal cysteine residues.</text>
</comment>
<feature type="domain" description="CUB" evidence="11">
    <location>
        <begin position="1060"/>
        <end position="1172"/>
    </location>
</feature>
<feature type="transmembrane region" description="Helical" evidence="10">
    <location>
        <begin position="160"/>
        <end position="185"/>
    </location>
</feature>
<dbReference type="SUPFAM" id="SSF49854">
    <property type="entry name" value="Spermadhesin, CUB domain"/>
    <property type="match status" value="2"/>
</dbReference>
<dbReference type="Pfam" id="PF04140">
    <property type="entry name" value="ICMT"/>
    <property type="match status" value="1"/>
</dbReference>
<keyword evidence="3 10" id="KW-0812">Transmembrane</keyword>
<comment type="caution">
    <text evidence="9">Lacks conserved residue(s) required for the propagation of feature annotation.</text>
</comment>
<evidence type="ECO:0000256" key="2">
    <source>
        <dbReference type="ARBA" id="ARBA00004141"/>
    </source>
</evidence>
<evidence type="ECO:0000313" key="14">
    <source>
        <dbReference type="WBParaSite" id="TCONS_00004683.p1"/>
    </source>
</evidence>
<dbReference type="InterPro" id="IPR025770">
    <property type="entry name" value="PPMT_MeTrfase"/>
</dbReference>
<feature type="transmembrane region" description="Helical" evidence="10">
    <location>
        <begin position="232"/>
        <end position="255"/>
    </location>
</feature>
<evidence type="ECO:0000256" key="1">
    <source>
        <dbReference type="ARBA" id="ARBA00001450"/>
    </source>
</evidence>
<feature type="transmembrane region" description="Helical" evidence="10">
    <location>
        <begin position="118"/>
        <end position="140"/>
    </location>
</feature>
<dbReference type="GO" id="GO:0005789">
    <property type="term" value="C:endoplasmic reticulum membrane"/>
    <property type="evidence" value="ECO:0007669"/>
    <property type="project" value="UniProtKB-SubCell"/>
</dbReference>
<dbReference type="EC" id="2.1.1.100" evidence="10"/>
<dbReference type="PROSITE" id="PS51564">
    <property type="entry name" value="SAM_ICMT"/>
    <property type="match status" value="1"/>
</dbReference>
<evidence type="ECO:0000259" key="11">
    <source>
        <dbReference type="PROSITE" id="PS01180"/>
    </source>
</evidence>
<evidence type="ECO:0000256" key="9">
    <source>
        <dbReference type="PROSITE-ProRule" id="PRU00059"/>
    </source>
</evidence>
<dbReference type="PANTHER" id="PTHR22991:SF40">
    <property type="entry name" value="PROTEIN CBG13490"/>
    <property type="match status" value="1"/>
</dbReference>
<keyword evidence="10" id="KW-0489">Methyltransferase</keyword>
<evidence type="ECO:0000256" key="5">
    <source>
        <dbReference type="ARBA" id="ARBA00023136"/>
    </source>
</evidence>
<dbReference type="InterPro" id="IPR050976">
    <property type="entry name" value="Snaclec"/>
</dbReference>
<feature type="transmembrane region" description="Helical" evidence="10">
    <location>
        <begin position="39"/>
        <end position="61"/>
    </location>
</feature>
<evidence type="ECO:0000256" key="8">
    <source>
        <dbReference type="ARBA" id="ARBA00023656"/>
    </source>
</evidence>
<evidence type="ECO:0000256" key="3">
    <source>
        <dbReference type="ARBA" id="ARBA00022692"/>
    </source>
</evidence>
<dbReference type="GO" id="GO:0032259">
    <property type="term" value="P:methylation"/>
    <property type="evidence" value="ECO:0007669"/>
    <property type="project" value="UniProtKB-KW"/>
</dbReference>
<feature type="transmembrane region" description="Helical" evidence="10">
    <location>
        <begin position="91"/>
        <end position="112"/>
    </location>
</feature>
<keyword evidence="10" id="KW-0949">S-adenosyl-L-methionine</keyword>
<feature type="disulfide bond" evidence="9">
    <location>
        <begin position="1060"/>
        <end position="1087"/>
    </location>
</feature>
<evidence type="ECO:0000256" key="7">
    <source>
        <dbReference type="ARBA" id="ARBA00023572"/>
    </source>
</evidence>
<accession>A0AAF5D0Q3</accession>
<keyword evidence="5 10" id="KW-0472">Membrane</keyword>
<dbReference type="GO" id="GO:0004671">
    <property type="term" value="F:protein C-terminal S-isoprenylcysteine carboxyl O-methyltransferase activity"/>
    <property type="evidence" value="ECO:0007669"/>
    <property type="project" value="UniProtKB-EC"/>
</dbReference>
<comment type="catalytic activity">
    <reaction evidence="1 10">
        <text>[protein]-C-terminal S-[(2E,6E)-farnesyl]-L-cysteine + S-adenosyl-L-methionine = [protein]-C-terminal S-[(2E,6E)-farnesyl]-L-cysteine methyl ester + S-adenosyl-L-homocysteine</text>
        <dbReference type="Rhea" id="RHEA:21672"/>
        <dbReference type="Rhea" id="RHEA-COMP:12125"/>
        <dbReference type="Rhea" id="RHEA-COMP:12126"/>
        <dbReference type="ChEBI" id="CHEBI:57856"/>
        <dbReference type="ChEBI" id="CHEBI:59789"/>
        <dbReference type="ChEBI" id="CHEBI:90510"/>
        <dbReference type="ChEBI" id="CHEBI:90511"/>
        <dbReference type="EC" id="2.1.1.100"/>
    </reaction>
</comment>
<keyword evidence="10" id="KW-0256">Endoplasmic reticulum</keyword>
<sequence>LYLKIIECGINYNNIMSIARKVQPFLPIFILRNFYLRNLLLDENVSLGFYYYIITFIYSIIIGPFDTINKLLINVSILTILCYLPKDLKHLIYSFQGGLLGILQGNAIKLLFKNIDNINVEIFLIYLNILIFFHISEFLFMGMSNPRSINGSSFLLDHSIAYWCAIIFNIKIKWISIIGLIFVIFGEIIRKTAIIQAAINFTHQVANTKLPHHRLVTHGVYSYVRHPAYLGWFFYSVGTQIILCNPLSLIIYTYVTWNFFAERIECEERFLIEFFREQYRQYQSNVPSGIPFFLFISNIFGKNITIKNSEDTGCPNKDYFMKEDQKCYKLYKTNSSREDASKLCKNDNAYLPSIENNSEEQVIFNLLNDSNGKFWLGLKCTNITACFWDDGHVLGDYKNFFNDTINLDIGNCYYVNVNSSSIDYGEWVSEKCENELNDYVICQQESNTDQLYDCPKDYSRNEDNNDCYNYVSIPLTFEEANKNCQNNNATLVSINSNEENMYILNLSNDKDKKENIWIGLTYKNGTLQWVDGSTLNEWNNLKNNSLEVKNEGSVIMLTEDGDDYSKWKVVNPSDKYPSVCRFKASLNNFISTYISIIYFLISQVVKLINLILYFIFNLIHIIKSTNSQCITGYTYYNNWCYKYYPITTISLSDARKICIENDGDLPVIHDSMTNEFITNLVTESIWIGLTCSDTNTCNWIDNSSYNYNNFQNGLPQVYIGEAVKLLIHHEQQNFNGLWISSSSNNTNATTLCRKPPKVISQECPVNYYYISNENNNCYRYVDNPKTFDDAAIDCKNDGGNLVSIHSKKENTNLLNFLQIISRKNSAWIGLHYDNTNSKWLDGSEYDFNNYKKDFPNNLFGNGVEILLVQDDDLYGYWENTYLTNNLTYICKMTENEVYKYNNVITTISPQITTLSPSNKCPNSPMYENNGYINSPGYPSFYGNNIDCYYYLIVPKEFYVQFKIIDFNLGVGDSLDIYDGNDLNNIIMSLTNSDNTNSSGLILTTKNNNFMVIHFHSNGNHVIKNSGFNGYFTTYDKVLITTSLPLLSTTIYVETTGTNECPSKEFTNNSEIITSPGYPNPFGPNLLCTYLIKAPIGKIIALQFEKIHITQDKVSLEIYDGKGMSLNMLKRITKNDNGKIVLELSKSNYMTIIFYTSGTAGINGDFWYLYYRFI</sequence>
<keyword evidence="4 10" id="KW-1133">Transmembrane helix</keyword>
<dbReference type="InterPro" id="IPR016186">
    <property type="entry name" value="C-type_lectin-like/link_sf"/>
</dbReference>
<dbReference type="InterPro" id="IPR035914">
    <property type="entry name" value="Sperma_CUB_dom_sf"/>
</dbReference>
<dbReference type="Gene3D" id="1.20.120.1630">
    <property type="match status" value="1"/>
</dbReference>
<dbReference type="InterPro" id="IPR000859">
    <property type="entry name" value="CUB_dom"/>
</dbReference>
<dbReference type="InterPro" id="IPR001304">
    <property type="entry name" value="C-type_lectin-like"/>
</dbReference>
<comment type="similarity">
    <text evidence="10">Belongs to the class VI-like SAM-binding methyltransferase superfamily. Isoprenylcysteine carboxyl methyltransferase family.</text>
</comment>
<dbReference type="CDD" id="cd00041">
    <property type="entry name" value="CUB"/>
    <property type="match status" value="2"/>
</dbReference>
<dbReference type="InterPro" id="IPR007269">
    <property type="entry name" value="ICMT_MeTrfase"/>
</dbReference>
<evidence type="ECO:0000259" key="12">
    <source>
        <dbReference type="PROSITE" id="PS50041"/>
    </source>
</evidence>
<dbReference type="CDD" id="cd00037">
    <property type="entry name" value="CLECT"/>
    <property type="match status" value="4"/>
</dbReference>
<comment type="subcellular location">
    <subcellularLocation>
        <location evidence="10">Endoplasmic reticulum membrane</location>
        <topology evidence="10">Multi-pass membrane protein</topology>
    </subcellularLocation>
    <subcellularLocation>
        <location evidence="2">Membrane</location>
        <topology evidence="2">Multi-pass membrane protein</topology>
    </subcellularLocation>
</comment>
<dbReference type="AlphaFoldDB" id="A0AAF5D0Q3"/>
<keyword evidence="10" id="KW-0808">Transferase</keyword>
<feature type="domain" description="CUB" evidence="11">
    <location>
        <begin position="920"/>
        <end position="1034"/>
    </location>
</feature>
<dbReference type="Gene3D" id="2.60.120.290">
    <property type="entry name" value="Spermadhesin, CUB domain"/>
    <property type="match status" value="2"/>
</dbReference>
<organism evidence="13 14">
    <name type="scientific">Strongyloides stercoralis</name>
    <name type="common">Threadworm</name>
    <dbReference type="NCBI Taxonomy" id="6248"/>
    <lineage>
        <taxon>Eukaryota</taxon>
        <taxon>Metazoa</taxon>
        <taxon>Ecdysozoa</taxon>
        <taxon>Nematoda</taxon>
        <taxon>Chromadorea</taxon>
        <taxon>Rhabditida</taxon>
        <taxon>Tylenchina</taxon>
        <taxon>Panagrolaimomorpha</taxon>
        <taxon>Strongyloidoidea</taxon>
        <taxon>Strongyloididae</taxon>
        <taxon>Strongyloides</taxon>
    </lineage>
</organism>
<name>A0AAF5D0Q3_STRER</name>
<feature type="disulfide bond" evidence="9">
    <location>
        <begin position="920"/>
        <end position="947"/>
    </location>
</feature>
<feature type="domain" description="C-type lectin" evidence="12">
    <location>
        <begin position="636"/>
        <end position="738"/>
    </location>
</feature>
<evidence type="ECO:0000256" key="4">
    <source>
        <dbReference type="ARBA" id="ARBA00022989"/>
    </source>
</evidence>
<dbReference type="SMART" id="SM00042">
    <property type="entry name" value="CUB"/>
    <property type="match status" value="2"/>
</dbReference>
<evidence type="ECO:0000256" key="6">
    <source>
        <dbReference type="ARBA" id="ARBA00023157"/>
    </source>
</evidence>
<evidence type="ECO:0000313" key="13">
    <source>
        <dbReference type="Proteomes" id="UP000035681"/>
    </source>
</evidence>
<keyword evidence="6 9" id="KW-1015">Disulfide bond</keyword>
<dbReference type="InterPro" id="IPR016187">
    <property type="entry name" value="CTDL_fold"/>
</dbReference>
<dbReference type="Pfam" id="PF00059">
    <property type="entry name" value="Lectin_C"/>
    <property type="match status" value="4"/>
</dbReference>
<dbReference type="SUPFAM" id="SSF56436">
    <property type="entry name" value="C-type lectin-like"/>
    <property type="match status" value="4"/>
</dbReference>